<name>H0HZW8_9HYPH</name>
<dbReference type="AlphaFoldDB" id="H0HZW8"/>
<reference evidence="3 4" key="1">
    <citation type="journal article" date="2012" name="J. Bacteriol.">
        <title>Draft Genome Sequence of Mesorhizobium alhagi CCNWXJ12-2T, a Novel Salt-Resistant Species Isolated from the Desert of Northwestern China.</title>
        <authorList>
            <person name="Zhou M."/>
            <person name="Chen W."/>
            <person name="Chen H."/>
            <person name="Wei G."/>
        </authorList>
    </citation>
    <scope>NUCLEOTIDE SEQUENCE [LARGE SCALE GENOMIC DNA]</scope>
    <source>
        <strain evidence="3 4">CCNWXJ12-2</strain>
    </source>
</reference>
<dbReference type="PANTHER" id="PTHR33755">
    <property type="entry name" value="TOXIN PARE1-RELATED"/>
    <property type="match status" value="1"/>
</dbReference>
<dbReference type="RefSeq" id="WP_008839325.1">
    <property type="nucleotide sequence ID" value="NZ_AHAM01000257.1"/>
</dbReference>
<dbReference type="PATRIC" id="fig|1107882.3.peg.5570"/>
<sequence length="97" mass="11300">MKIRFTKRATENLVEIADYLRERNPAAARRVRGAILESLKILASFPYAGRVQSTERVRKMVTRKYSYLVYYTVDEAADDLIVLSIKHPSREREHDDA</sequence>
<dbReference type="EMBL" id="AHAM01000257">
    <property type="protein sequence ID" value="EHK53721.1"/>
    <property type="molecule type" value="Genomic_DNA"/>
</dbReference>
<keyword evidence="4" id="KW-1185">Reference proteome</keyword>
<evidence type="ECO:0000256" key="1">
    <source>
        <dbReference type="ARBA" id="ARBA00006226"/>
    </source>
</evidence>
<evidence type="ECO:0000313" key="3">
    <source>
        <dbReference type="EMBL" id="EHK53721.1"/>
    </source>
</evidence>
<accession>H0HZW8</accession>
<dbReference type="InterPro" id="IPR007712">
    <property type="entry name" value="RelE/ParE_toxin"/>
</dbReference>
<evidence type="ECO:0000256" key="2">
    <source>
        <dbReference type="ARBA" id="ARBA00022649"/>
    </source>
</evidence>
<dbReference type="Gene3D" id="3.30.2310.20">
    <property type="entry name" value="RelE-like"/>
    <property type="match status" value="1"/>
</dbReference>
<dbReference type="OrthoDB" id="595470at2"/>
<dbReference type="InterPro" id="IPR051803">
    <property type="entry name" value="TA_system_RelE-like_toxin"/>
</dbReference>
<dbReference type="Proteomes" id="UP000003250">
    <property type="component" value="Unassembled WGS sequence"/>
</dbReference>
<dbReference type="InterPro" id="IPR035093">
    <property type="entry name" value="RelE/ParE_toxin_dom_sf"/>
</dbReference>
<organism evidence="3 4">
    <name type="scientific">Mesorhizobium alhagi CCNWXJ12-2</name>
    <dbReference type="NCBI Taxonomy" id="1107882"/>
    <lineage>
        <taxon>Bacteria</taxon>
        <taxon>Pseudomonadati</taxon>
        <taxon>Pseudomonadota</taxon>
        <taxon>Alphaproteobacteria</taxon>
        <taxon>Hyphomicrobiales</taxon>
        <taxon>Phyllobacteriaceae</taxon>
        <taxon>Allomesorhizobium</taxon>
    </lineage>
</organism>
<comment type="similarity">
    <text evidence="1">Belongs to the RelE toxin family.</text>
</comment>
<keyword evidence="2" id="KW-1277">Toxin-antitoxin system</keyword>
<evidence type="ECO:0000313" key="4">
    <source>
        <dbReference type="Proteomes" id="UP000003250"/>
    </source>
</evidence>
<protein>
    <submittedName>
        <fullName evidence="3">Plasmid stabilization system</fullName>
    </submittedName>
</protein>
<proteinExistence type="inferred from homology"/>
<gene>
    <name evidence="3" type="ORF">MAXJ12_28773</name>
</gene>
<dbReference type="Pfam" id="PF05016">
    <property type="entry name" value="ParE_toxin"/>
    <property type="match status" value="1"/>
</dbReference>